<evidence type="ECO:0000256" key="2">
    <source>
        <dbReference type="ARBA" id="ARBA00006555"/>
    </source>
</evidence>
<keyword evidence="13" id="KW-1185">Reference proteome</keyword>
<comment type="similarity">
    <text evidence="2">Belongs to the TonB family.</text>
</comment>
<gene>
    <name evidence="12" type="ORF">B7P33_13045</name>
</gene>
<name>A0A2A4G5B5_9FLAO</name>
<comment type="subcellular location">
    <subcellularLocation>
        <location evidence="1">Cell inner membrane</location>
        <topology evidence="1">Single-pass membrane protein</topology>
        <orientation evidence="1">Periplasmic side</orientation>
    </subcellularLocation>
</comment>
<dbReference type="GO" id="GO:0015031">
    <property type="term" value="P:protein transport"/>
    <property type="evidence" value="ECO:0007669"/>
    <property type="project" value="UniProtKB-KW"/>
</dbReference>
<evidence type="ECO:0000256" key="9">
    <source>
        <dbReference type="ARBA" id="ARBA00023136"/>
    </source>
</evidence>
<keyword evidence="4" id="KW-1003">Cell membrane</keyword>
<keyword evidence="5" id="KW-0997">Cell inner membrane</keyword>
<protein>
    <submittedName>
        <fullName evidence="12">Energy transducer TonB</fullName>
    </submittedName>
</protein>
<evidence type="ECO:0000313" key="12">
    <source>
        <dbReference type="EMBL" id="PCE63154.1"/>
    </source>
</evidence>
<evidence type="ECO:0000256" key="7">
    <source>
        <dbReference type="ARBA" id="ARBA00022927"/>
    </source>
</evidence>
<dbReference type="RefSeq" id="WP_097443055.1">
    <property type="nucleotide sequence ID" value="NZ_NBWU01000005.1"/>
</dbReference>
<evidence type="ECO:0000313" key="13">
    <source>
        <dbReference type="Proteomes" id="UP000219559"/>
    </source>
</evidence>
<dbReference type="PRINTS" id="PR01374">
    <property type="entry name" value="TONBPROTEIN"/>
</dbReference>
<organism evidence="12 13">
    <name type="scientific">Sediminicola luteus</name>
    <dbReference type="NCBI Taxonomy" id="319238"/>
    <lineage>
        <taxon>Bacteria</taxon>
        <taxon>Pseudomonadati</taxon>
        <taxon>Bacteroidota</taxon>
        <taxon>Flavobacteriia</taxon>
        <taxon>Flavobacteriales</taxon>
        <taxon>Flavobacteriaceae</taxon>
        <taxon>Sediminicola</taxon>
    </lineage>
</organism>
<evidence type="ECO:0000256" key="10">
    <source>
        <dbReference type="SAM" id="Phobius"/>
    </source>
</evidence>
<evidence type="ECO:0000256" key="6">
    <source>
        <dbReference type="ARBA" id="ARBA00022692"/>
    </source>
</evidence>
<evidence type="ECO:0000256" key="3">
    <source>
        <dbReference type="ARBA" id="ARBA00022448"/>
    </source>
</evidence>
<evidence type="ECO:0000256" key="4">
    <source>
        <dbReference type="ARBA" id="ARBA00022475"/>
    </source>
</evidence>
<evidence type="ECO:0000256" key="1">
    <source>
        <dbReference type="ARBA" id="ARBA00004383"/>
    </source>
</evidence>
<dbReference type="GO" id="GO:0055085">
    <property type="term" value="P:transmembrane transport"/>
    <property type="evidence" value="ECO:0007669"/>
    <property type="project" value="InterPro"/>
</dbReference>
<feature type="domain" description="TonB C-terminal" evidence="11">
    <location>
        <begin position="151"/>
        <end position="244"/>
    </location>
</feature>
<dbReference type="InterPro" id="IPR037682">
    <property type="entry name" value="TonB_C"/>
</dbReference>
<accession>A0A2A4G5B5</accession>
<keyword evidence="9 10" id="KW-0472">Membrane</keyword>
<dbReference type="GO" id="GO:0030288">
    <property type="term" value="C:outer membrane-bounded periplasmic space"/>
    <property type="evidence" value="ECO:0007669"/>
    <property type="project" value="InterPro"/>
</dbReference>
<feature type="transmembrane region" description="Helical" evidence="10">
    <location>
        <begin position="16"/>
        <end position="34"/>
    </location>
</feature>
<dbReference type="AlphaFoldDB" id="A0A2A4G5B5"/>
<dbReference type="InterPro" id="IPR006260">
    <property type="entry name" value="TonB/TolA_C"/>
</dbReference>
<keyword evidence="3" id="KW-0813">Transport</keyword>
<sequence>MKPKKNPNVDLNRNSGLYFVIGLTLVLFLTWRALELKTYDKEIVVENVLDAEDVTIEEVPITQTIKTPPPPPPVAAPQVIEIVEDLEDIEETVIESTEADQDAVVSDVVVDVDDVEVGESFEEISVPFSIIEDVPIFPGCEKGDNEAKRACFKKKIQEHIAKNFEYPGMAKELGIQGRVFVLFTINSQGHVSGVKSRGPDKLLTKEAERIIGLLPKMKPGKQRGRPVKVPYSIPITFKLKKGRI</sequence>
<evidence type="ECO:0000256" key="8">
    <source>
        <dbReference type="ARBA" id="ARBA00022989"/>
    </source>
</evidence>
<proteinExistence type="inferred from homology"/>
<dbReference type="GO" id="GO:0031992">
    <property type="term" value="F:energy transducer activity"/>
    <property type="evidence" value="ECO:0007669"/>
    <property type="project" value="InterPro"/>
</dbReference>
<dbReference type="PANTHER" id="PTHR33446:SF2">
    <property type="entry name" value="PROTEIN TONB"/>
    <property type="match status" value="1"/>
</dbReference>
<dbReference type="InterPro" id="IPR003538">
    <property type="entry name" value="TonB"/>
</dbReference>
<dbReference type="GO" id="GO:0015891">
    <property type="term" value="P:siderophore transport"/>
    <property type="evidence" value="ECO:0007669"/>
    <property type="project" value="InterPro"/>
</dbReference>
<dbReference type="Pfam" id="PF03544">
    <property type="entry name" value="TonB_C"/>
    <property type="match status" value="1"/>
</dbReference>
<dbReference type="OrthoDB" id="1522859at2"/>
<dbReference type="PANTHER" id="PTHR33446">
    <property type="entry name" value="PROTEIN TONB-RELATED"/>
    <property type="match status" value="1"/>
</dbReference>
<dbReference type="SUPFAM" id="SSF74653">
    <property type="entry name" value="TolA/TonB C-terminal domain"/>
    <property type="match status" value="1"/>
</dbReference>
<comment type="caution">
    <text evidence="12">The sequence shown here is derived from an EMBL/GenBank/DDBJ whole genome shotgun (WGS) entry which is preliminary data.</text>
</comment>
<evidence type="ECO:0000259" key="11">
    <source>
        <dbReference type="PROSITE" id="PS52015"/>
    </source>
</evidence>
<dbReference type="Proteomes" id="UP000219559">
    <property type="component" value="Unassembled WGS sequence"/>
</dbReference>
<dbReference type="EMBL" id="NBWU01000005">
    <property type="protein sequence ID" value="PCE63154.1"/>
    <property type="molecule type" value="Genomic_DNA"/>
</dbReference>
<keyword evidence="7" id="KW-0653">Protein transport</keyword>
<dbReference type="PROSITE" id="PS52015">
    <property type="entry name" value="TONB_CTD"/>
    <property type="match status" value="1"/>
</dbReference>
<dbReference type="GO" id="GO:0098797">
    <property type="term" value="C:plasma membrane protein complex"/>
    <property type="evidence" value="ECO:0007669"/>
    <property type="project" value="TreeGrafter"/>
</dbReference>
<keyword evidence="8 10" id="KW-1133">Transmembrane helix</keyword>
<reference evidence="12 13" key="1">
    <citation type="submission" date="2017-04" db="EMBL/GenBank/DDBJ databases">
        <title>A new member of the family Flavobacteriaceae isolated from ascidians.</title>
        <authorList>
            <person name="Chen L."/>
        </authorList>
    </citation>
    <scope>NUCLEOTIDE SEQUENCE [LARGE SCALE GENOMIC DNA]</scope>
    <source>
        <strain evidence="12 13">HQA918</strain>
    </source>
</reference>
<evidence type="ECO:0000256" key="5">
    <source>
        <dbReference type="ARBA" id="ARBA00022519"/>
    </source>
</evidence>
<dbReference type="Gene3D" id="3.30.1150.10">
    <property type="match status" value="1"/>
</dbReference>
<dbReference type="InterPro" id="IPR051045">
    <property type="entry name" value="TonB-dependent_transducer"/>
</dbReference>
<dbReference type="NCBIfam" id="TIGR01352">
    <property type="entry name" value="tonB_Cterm"/>
    <property type="match status" value="1"/>
</dbReference>
<keyword evidence="6 10" id="KW-0812">Transmembrane</keyword>